<dbReference type="InterPro" id="IPR036770">
    <property type="entry name" value="Ankyrin_rpt-contain_sf"/>
</dbReference>
<dbReference type="InterPro" id="IPR002110">
    <property type="entry name" value="Ankyrin_rpt"/>
</dbReference>
<keyword evidence="1" id="KW-0677">Repeat</keyword>
<dbReference type="Proteomes" id="UP000515159">
    <property type="component" value="Chromosome 3"/>
</dbReference>
<dbReference type="PROSITE" id="PS50297">
    <property type="entry name" value="ANK_REP_REGION"/>
    <property type="match status" value="5"/>
</dbReference>
<feature type="repeat" description="ANK" evidence="3">
    <location>
        <begin position="164"/>
        <end position="196"/>
    </location>
</feature>
<reference evidence="6" key="1">
    <citation type="submission" date="2025-08" db="UniProtKB">
        <authorList>
            <consortium name="RefSeq"/>
        </authorList>
    </citation>
    <scope>IDENTIFICATION</scope>
</reference>
<evidence type="ECO:0000256" key="3">
    <source>
        <dbReference type="PROSITE-ProRule" id="PRU00023"/>
    </source>
</evidence>
<sequence length="387" mass="42319">MGGAVGRASGLATSGVAEAERVSALVASRWGYACSHASVRPQSAVACAGGAASARMCERGDEEEEEEKRRRCRRRVSSPKESSSQLELDRVDSAYGSSSLTEALLESSPRGQEEGEGQQLEALTYLSQEGDTFLHLAIIHGCPEIAVDFISLVTTEVLEIQNDSYQSPLHLAVYLDQAEVVKALVQKGVNVELQDQNGDTPLHIACEWDHLHCAQILLQEDEPENSFLIQQNLQLQNWKGLACLHIATLKQSCALISLLLRRGADINVQEGTGGKTPLHFAVETQDRSVVSYLLRKGALVDALMFNGCTPLHLAVGRKDTALASLLCHSGADTLLRNIEDETAQDLANGNDDLLDLLHFDDLKISGKPVVWSERRRRNRYDPKRGND</sequence>
<dbReference type="FunCoup" id="A0A6P8QC36">
    <property type="interactions" value="1159"/>
</dbReference>
<dbReference type="PANTHER" id="PTHR46680:SF5">
    <property type="entry name" value="NFKB INHIBITOR EPSILON"/>
    <property type="match status" value="1"/>
</dbReference>
<dbReference type="InParanoid" id="A0A6P8QC36"/>
<dbReference type="SUPFAM" id="SSF48403">
    <property type="entry name" value="Ankyrin repeat"/>
    <property type="match status" value="1"/>
</dbReference>
<dbReference type="OrthoDB" id="10254947at2759"/>
<evidence type="ECO:0000313" key="5">
    <source>
        <dbReference type="Proteomes" id="UP000515159"/>
    </source>
</evidence>
<feature type="region of interest" description="Disordered" evidence="4">
    <location>
        <begin position="56"/>
        <end position="91"/>
    </location>
</feature>
<feature type="repeat" description="ANK" evidence="3">
    <location>
        <begin position="239"/>
        <end position="271"/>
    </location>
</feature>
<dbReference type="GO" id="GO:0051059">
    <property type="term" value="F:NF-kappaB binding"/>
    <property type="evidence" value="ECO:0007669"/>
    <property type="project" value="TreeGrafter"/>
</dbReference>
<dbReference type="CTD" id="4794"/>
<proteinExistence type="predicted"/>
<accession>A0A6P8QC36</accession>
<organism evidence="5 6">
    <name type="scientific">Geotrypetes seraphini</name>
    <name type="common">Gaboon caecilian</name>
    <name type="synonym">Caecilia seraphini</name>
    <dbReference type="NCBI Taxonomy" id="260995"/>
    <lineage>
        <taxon>Eukaryota</taxon>
        <taxon>Metazoa</taxon>
        <taxon>Chordata</taxon>
        <taxon>Craniata</taxon>
        <taxon>Vertebrata</taxon>
        <taxon>Euteleostomi</taxon>
        <taxon>Amphibia</taxon>
        <taxon>Gymnophiona</taxon>
        <taxon>Geotrypetes</taxon>
    </lineage>
</organism>
<dbReference type="AlphaFoldDB" id="A0A6P8QC36"/>
<dbReference type="Gene3D" id="1.25.40.20">
    <property type="entry name" value="Ankyrin repeat-containing domain"/>
    <property type="match status" value="1"/>
</dbReference>
<dbReference type="GO" id="GO:0005829">
    <property type="term" value="C:cytosol"/>
    <property type="evidence" value="ECO:0007669"/>
    <property type="project" value="TreeGrafter"/>
</dbReference>
<evidence type="ECO:0000256" key="1">
    <source>
        <dbReference type="ARBA" id="ARBA00022737"/>
    </source>
</evidence>
<keyword evidence="2 3" id="KW-0040">ANK repeat</keyword>
<dbReference type="SMART" id="SM00248">
    <property type="entry name" value="ANK"/>
    <property type="match status" value="6"/>
</dbReference>
<dbReference type="InterPro" id="IPR051070">
    <property type="entry name" value="NF-kappa-B_inhibitor"/>
</dbReference>
<evidence type="ECO:0000256" key="2">
    <source>
        <dbReference type="ARBA" id="ARBA00023043"/>
    </source>
</evidence>
<feature type="repeat" description="ANK" evidence="3">
    <location>
        <begin position="197"/>
        <end position="219"/>
    </location>
</feature>
<dbReference type="GeneID" id="117357436"/>
<dbReference type="Pfam" id="PF12796">
    <property type="entry name" value="Ank_2"/>
    <property type="match status" value="2"/>
</dbReference>
<dbReference type="GO" id="GO:0071356">
    <property type="term" value="P:cellular response to tumor necrosis factor"/>
    <property type="evidence" value="ECO:0007669"/>
    <property type="project" value="TreeGrafter"/>
</dbReference>
<dbReference type="PANTHER" id="PTHR46680">
    <property type="entry name" value="NF-KAPPA-B INHIBITOR ALPHA"/>
    <property type="match status" value="1"/>
</dbReference>
<keyword evidence="5" id="KW-1185">Reference proteome</keyword>
<protein>
    <submittedName>
        <fullName evidence="6">NF-kappa-B inhibitor epsilon isoform X1</fullName>
    </submittedName>
</protein>
<feature type="repeat" description="ANK" evidence="3">
    <location>
        <begin position="306"/>
        <end position="338"/>
    </location>
</feature>
<name>A0A6P8QC36_GEOSA</name>
<evidence type="ECO:0000313" key="6">
    <source>
        <dbReference type="RefSeq" id="XP_033793904.1"/>
    </source>
</evidence>
<feature type="repeat" description="ANK" evidence="3">
    <location>
        <begin position="273"/>
        <end position="302"/>
    </location>
</feature>
<dbReference type="RefSeq" id="XP_033793904.1">
    <property type="nucleotide sequence ID" value="XM_033938013.1"/>
</dbReference>
<dbReference type="KEGG" id="gsh:117357436"/>
<dbReference type="PROSITE" id="PS50088">
    <property type="entry name" value="ANK_REPEAT"/>
    <property type="match status" value="5"/>
</dbReference>
<dbReference type="PRINTS" id="PR01415">
    <property type="entry name" value="ANKYRIN"/>
</dbReference>
<gene>
    <name evidence="6" type="primary">NFKBIE</name>
</gene>
<evidence type="ECO:0000256" key="4">
    <source>
        <dbReference type="SAM" id="MobiDB-lite"/>
    </source>
</evidence>